<keyword evidence="5 10" id="KW-0547">Nucleotide-binding</keyword>
<dbReference type="HAMAP" id="MF_01570">
    <property type="entry name" value="Pro_tRNA_synth_type2"/>
    <property type="match status" value="1"/>
</dbReference>
<dbReference type="CDD" id="cd00779">
    <property type="entry name" value="ProRS_core_prok"/>
    <property type="match status" value="1"/>
</dbReference>
<dbReference type="EMBL" id="CP046908">
    <property type="protein sequence ID" value="QGZ33346.1"/>
    <property type="molecule type" value="Genomic_DNA"/>
</dbReference>
<reference evidence="12 13" key="1">
    <citation type="submission" date="2019-12" db="EMBL/GenBank/DDBJ databases">
        <title>The genome of Stappia indica PHM037.</title>
        <authorList>
            <person name="Kacar D."/>
            <person name="Galan B."/>
            <person name="Canedo L."/>
            <person name="Rodriguez P."/>
            <person name="de la Calle F."/>
            <person name="Garcia J.L."/>
        </authorList>
    </citation>
    <scope>NUCLEOTIDE SEQUENCE [LARGE SCALE GENOMIC DNA]</scope>
    <source>
        <strain evidence="12 13">PHM037</strain>
    </source>
</reference>
<dbReference type="PANTHER" id="PTHR42753:SF2">
    <property type="entry name" value="PROLINE--TRNA LIGASE"/>
    <property type="match status" value="1"/>
</dbReference>
<keyword evidence="7 10" id="KW-0648">Protein biosynthesis</keyword>
<gene>
    <name evidence="10" type="primary">proS</name>
    <name evidence="12" type="ORF">GH266_01805</name>
</gene>
<dbReference type="PROSITE" id="PS50862">
    <property type="entry name" value="AA_TRNA_LIGASE_II"/>
    <property type="match status" value="1"/>
</dbReference>
<dbReference type="FunFam" id="3.40.50.800:FF:000032">
    <property type="entry name" value="Proline--tRNA ligase"/>
    <property type="match status" value="1"/>
</dbReference>
<dbReference type="OrthoDB" id="9809052at2"/>
<organism evidence="12 13">
    <name type="scientific">Stappia indica</name>
    <dbReference type="NCBI Taxonomy" id="538381"/>
    <lineage>
        <taxon>Bacteria</taxon>
        <taxon>Pseudomonadati</taxon>
        <taxon>Pseudomonadota</taxon>
        <taxon>Alphaproteobacteria</taxon>
        <taxon>Hyphomicrobiales</taxon>
        <taxon>Stappiaceae</taxon>
        <taxon>Stappia</taxon>
    </lineage>
</organism>
<dbReference type="Gene3D" id="3.30.930.10">
    <property type="entry name" value="Bira Bifunctional Protein, Domain 2"/>
    <property type="match status" value="1"/>
</dbReference>
<evidence type="ECO:0000313" key="12">
    <source>
        <dbReference type="EMBL" id="QGZ33346.1"/>
    </source>
</evidence>
<feature type="domain" description="Aminoacyl-transfer RNA synthetases class-II family profile" evidence="11">
    <location>
        <begin position="38"/>
        <end position="339"/>
    </location>
</feature>
<dbReference type="InterPro" id="IPR036621">
    <property type="entry name" value="Anticodon-bd_dom_sf"/>
</dbReference>
<comment type="catalytic activity">
    <reaction evidence="9 10">
        <text>tRNA(Pro) + L-proline + ATP = L-prolyl-tRNA(Pro) + AMP + diphosphate</text>
        <dbReference type="Rhea" id="RHEA:14305"/>
        <dbReference type="Rhea" id="RHEA-COMP:9700"/>
        <dbReference type="Rhea" id="RHEA-COMP:9702"/>
        <dbReference type="ChEBI" id="CHEBI:30616"/>
        <dbReference type="ChEBI" id="CHEBI:33019"/>
        <dbReference type="ChEBI" id="CHEBI:60039"/>
        <dbReference type="ChEBI" id="CHEBI:78442"/>
        <dbReference type="ChEBI" id="CHEBI:78532"/>
        <dbReference type="ChEBI" id="CHEBI:456215"/>
        <dbReference type="EC" id="6.1.1.15"/>
    </reaction>
</comment>
<dbReference type="InterPro" id="IPR033730">
    <property type="entry name" value="ProRS_core_prok"/>
</dbReference>
<dbReference type="SUPFAM" id="SSF55681">
    <property type="entry name" value="Class II aaRS and biotin synthetases"/>
    <property type="match status" value="1"/>
</dbReference>
<dbReference type="EC" id="6.1.1.15" evidence="10"/>
<dbReference type="InterPro" id="IPR023716">
    <property type="entry name" value="Prolyl-tRNA_ligase_IIa_type2"/>
</dbReference>
<evidence type="ECO:0000256" key="1">
    <source>
        <dbReference type="ARBA" id="ARBA00004496"/>
    </source>
</evidence>
<dbReference type="RefSeq" id="WP_158192367.1">
    <property type="nucleotide sequence ID" value="NZ_CP046908.1"/>
</dbReference>
<keyword evidence="8 10" id="KW-0030">Aminoacyl-tRNA synthetase</keyword>
<evidence type="ECO:0000256" key="10">
    <source>
        <dbReference type="HAMAP-Rule" id="MF_01570"/>
    </source>
</evidence>
<sequence>MRLSRTFLPILKETPKEAEIVSHRLMLRAGLIRQEAAGIYAWLPMGLRVLRKIEQIVREEQNRAGAQELLMPTIQPADLWRESGRYDAYGKEMLRIADRHEREMLYGPTNEEMITDIFRASVRSYKDLPMNLYHIQWKFRDEVRPRFGIMRGREFLMKDAYSFDLDKEGARHAYNRMFVAYLRTFARMGLQAIPMRADTGPIGGDMSHEFIILASTGESEVFCDKAILDLPIPGADTDFDSDLTPVIDAWTAPYAATDEMHDAAAYEAVAEDARMSARGIEVGHIFYFGTKYSEPMGAKVAGPDGVEVPVHMGSYGVGVSRLLGAIIEAHHDEAGIKWPASVAPFHVGLVNMKPGDAEADAACADLERQLTAAGIEVLVDDVDTRAGAKFATMDLIGLPWQLIVGPRGLKDGVVEIKNRASGERSTVSPQEAVTRLVGELAS</sequence>
<dbReference type="AlphaFoldDB" id="A0A857C2U6"/>
<comment type="subcellular location">
    <subcellularLocation>
        <location evidence="1 10">Cytoplasm</location>
    </subcellularLocation>
</comment>
<dbReference type="NCBIfam" id="NF008979">
    <property type="entry name" value="PRK12325.1"/>
    <property type="match status" value="1"/>
</dbReference>
<dbReference type="Pfam" id="PF03129">
    <property type="entry name" value="HGTP_anticodon"/>
    <property type="match status" value="1"/>
</dbReference>
<evidence type="ECO:0000313" key="13">
    <source>
        <dbReference type="Proteomes" id="UP000435648"/>
    </source>
</evidence>
<comment type="function">
    <text evidence="10">Catalyzes the attachment of proline to tRNA(Pro) in a two-step reaction: proline is first activated by ATP to form Pro-AMP and then transferred to the acceptor end of tRNA(Pro).</text>
</comment>
<keyword evidence="4 10" id="KW-0436">Ligase</keyword>
<evidence type="ECO:0000256" key="9">
    <source>
        <dbReference type="ARBA" id="ARBA00047671"/>
    </source>
</evidence>
<dbReference type="Gene3D" id="3.40.50.800">
    <property type="entry name" value="Anticodon-binding domain"/>
    <property type="match status" value="1"/>
</dbReference>
<comment type="similarity">
    <text evidence="10">Belongs to the class-II aminoacyl-tRNA synthetase family. ProS type 2 subfamily.</text>
</comment>
<dbReference type="InterPro" id="IPR050062">
    <property type="entry name" value="Pro-tRNA_synthetase"/>
</dbReference>
<dbReference type="NCBIfam" id="TIGR00409">
    <property type="entry name" value="proS_fam_II"/>
    <property type="match status" value="1"/>
</dbReference>
<dbReference type="GO" id="GO:0005829">
    <property type="term" value="C:cytosol"/>
    <property type="evidence" value="ECO:0007669"/>
    <property type="project" value="TreeGrafter"/>
</dbReference>
<dbReference type="GO" id="GO:0006433">
    <property type="term" value="P:prolyl-tRNA aminoacylation"/>
    <property type="evidence" value="ECO:0007669"/>
    <property type="project" value="UniProtKB-UniRule"/>
</dbReference>
<evidence type="ECO:0000256" key="3">
    <source>
        <dbReference type="ARBA" id="ARBA00022490"/>
    </source>
</evidence>
<dbReference type="GO" id="GO:0005524">
    <property type="term" value="F:ATP binding"/>
    <property type="evidence" value="ECO:0007669"/>
    <property type="project" value="UniProtKB-UniRule"/>
</dbReference>
<dbReference type="PANTHER" id="PTHR42753">
    <property type="entry name" value="MITOCHONDRIAL RIBOSOME PROTEIN L39/PROLYL-TRNA LIGASE FAMILY MEMBER"/>
    <property type="match status" value="1"/>
</dbReference>
<dbReference type="PRINTS" id="PR01046">
    <property type="entry name" value="TRNASYNTHPRO"/>
</dbReference>
<keyword evidence="3 10" id="KW-0963">Cytoplasm</keyword>
<evidence type="ECO:0000256" key="6">
    <source>
        <dbReference type="ARBA" id="ARBA00022840"/>
    </source>
</evidence>
<evidence type="ECO:0000259" key="11">
    <source>
        <dbReference type="PROSITE" id="PS50862"/>
    </source>
</evidence>
<dbReference type="GO" id="GO:0004827">
    <property type="term" value="F:proline-tRNA ligase activity"/>
    <property type="evidence" value="ECO:0007669"/>
    <property type="project" value="UniProtKB-UniRule"/>
</dbReference>
<evidence type="ECO:0000256" key="8">
    <source>
        <dbReference type="ARBA" id="ARBA00023146"/>
    </source>
</evidence>
<evidence type="ECO:0000256" key="4">
    <source>
        <dbReference type="ARBA" id="ARBA00022598"/>
    </source>
</evidence>
<accession>A0A857C2U6</accession>
<dbReference type="InterPro" id="IPR002314">
    <property type="entry name" value="aa-tRNA-synt_IIb"/>
</dbReference>
<name>A0A857C2U6_9HYPH</name>
<dbReference type="Pfam" id="PF00587">
    <property type="entry name" value="tRNA-synt_2b"/>
    <property type="match status" value="1"/>
</dbReference>
<dbReference type="InterPro" id="IPR002316">
    <property type="entry name" value="Pro-tRNA-ligase_IIa"/>
</dbReference>
<evidence type="ECO:0000256" key="5">
    <source>
        <dbReference type="ARBA" id="ARBA00022741"/>
    </source>
</evidence>
<evidence type="ECO:0000256" key="7">
    <source>
        <dbReference type="ARBA" id="ARBA00022917"/>
    </source>
</evidence>
<dbReference type="FunFam" id="3.30.930.10:FF:000042">
    <property type="entry name" value="probable proline--tRNA ligase, mitochondrial"/>
    <property type="match status" value="1"/>
</dbReference>
<dbReference type="InterPro" id="IPR006195">
    <property type="entry name" value="aa-tRNA-synth_II"/>
</dbReference>
<proteinExistence type="inferred from homology"/>
<dbReference type="InterPro" id="IPR004154">
    <property type="entry name" value="Anticodon-bd"/>
</dbReference>
<dbReference type="Proteomes" id="UP000435648">
    <property type="component" value="Chromosome"/>
</dbReference>
<dbReference type="InterPro" id="IPR004500">
    <property type="entry name" value="Pro-tRNA-synth_IIa_bac-type"/>
</dbReference>
<evidence type="ECO:0000256" key="2">
    <source>
        <dbReference type="ARBA" id="ARBA00011738"/>
    </source>
</evidence>
<dbReference type="CDD" id="cd00861">
    <property type="entry name" value="ProRS_anticodon_short"/>
    <property type="match status" value="1"/>
</dbReference>
<keyword evidence="6 10" id="KW-0067">ATP-binding</keyword>
<dbReference type="InterPro" id="IPR045864">
    <property type="entry name" value="aa-tRNA-synth_II/BPL/LPL"/>
</dbReference>
<dbReference type="InterPro" id="IPR044140">
    <property type="entry name" value="ProRS_anticodon_short"/>
</dbReference>
<dbReference type="KEGG" id="siw:GH266_01805"/>
<dbReference type="SUPFAM" id="SSF52954">
    <property type="entry name" value="Class II aaRS ABD-related"/>
    <property type="match status" value="1"/>
</dbReference>
<protein>
    <recommendedName>
        <fullName evidence="10">Proline--tRNA ligase</fullName>
        <ecNumber evidence="10">6.1.1.15</ecNumber>
    </recommendedName>
    <alternativeName>
        <fullName evidence="10">Prolyl-tRNA synthetase</fullName>
        <shortName evidence="10">ProRS</shortName>
    </alternativeName>
</protein>
<comment type="subunit">
    <text evidence="2 10">Homodimer.</text>
</comment>